<dbReference type="PANTHER" id="PTHR33361">
    <property type="entry name" value="GLR0591 PROTEIN"/>
    <property type="match status" value="1"/>
</dbReference>
<organism evidence="1 2">
    <name type="scientific">Candidatus Zymogenus saltonus</name>
    <dbReference type="NCBI Taxonomy" id="2844893"/>
    <lineage>
        <taxon>Bacteria</taxon>
        <taxon>Deltaproteobacteria</taxon>
        <taxon>Candidatus Zymogenia</taxon>
        <taxon>Candidatus Zymogeniales</taxon>
        <taxon>Candidatus Zymogenaceae</taxon>
        <taxon>Candidatus Zymogenus</taxon>
    </lineage>
</organism>
<name>A0A9D8KET2_9DELT</name>
<dbReference type="Pfam" id="PF05960">
    <property type="entry name" value="DUF885"/>
    <property type="match status" value="1"/>
</dbReference>
<gene>
    <name evidence="1" type="ORF">JW984_06030</name>
</gene>
<dbReference type="Proteomes" id="UP000809273">
    <property type="component" value="Unassembled WGS sequence"/>
</dbReference>
<reference evidence="1" key="2">
    <citation type="submission" date="2021-01" db="EMBL/GenBank/DDBJ databases">
        <authorList>
            <person name="Hahn C.R."/>
            <person name="Youssef N.H."/>
            <person name="Elshahed M."/>
        </authorList>
    </citation>
    <scope>NUCLEOTIDE SEQUENCE</scope>
    <source>
        <strain evidence="1">Zod_Metabat.24</strain>
    </source>
</reference>
<dbReference type="InterPro" id="IPR010281">
    <property type="entry name" value="DUF885"/>
</dbReference>
<reference evidence="1" key="1">
    <citation type="journal article" date="2021" name="Environ. Microbiol.">
        <title>Genomic characterization of three novel Desulfobacterota classes expand the metabolic and phylogenetic diversity of the phylum.</title>
        <authorList>
            <person name="Murphy C.L."/>
            <person name="Biggerstaff J."/>
            <person name="Eichhorn A."/>
            <person name="Ewing E."/>
            <person name="Shahan R."/>
            <person name="Soriano D."/>
            <person name="Stewart S."/>
            <person name="VanMol K."/>
            <person name="Walker R."/>
            <person name="Walters P."/>
            <person name="Elshahed M.S."/>
            <person name="Youssef N.H."/>
        </authorList>
    </citation>
    <scope>NUCLEOTIDE SEQUENCE</scope>
    <source>
        <strain evidence="1">Zod_Metabat.24</strain>
    </source>
</reference>
<evidence type="ECO:0000313" key="1">
    <source>
        <dbReference type="EMBL" id="MBN1572742.1"/>
    </source>
</evidence>
<proteinExistence type="predicted"/>
<evidence type="ECO:0000313" key="2">
    <source>
        <dbReference type="Proteomes" id="UP000809273"/>
    </source>
</evidence>
<dbReference type="AlphaFoldDB" id="A0A9D8KET2"/>
<sequence length="449" mass="50188">MESLSRIGSLAEKFKDEDGLDTAERLVTEGQVLIGNAARSLIDTKRRPEGSLPSAVAVDAARKMTRDCIDFIGGPYIDGIEALGRTGKENGRVDREAGRLIDALKDYGEALDGIKVGKRFSPGADYISRVLGESYGEERNLDEIEEMGREEFKKGIERLEALGGSKGEWRDAYESYFPPNFFPDDLIGTYSYEVERIRGHLERSGVIDTRWAGGLSIDEVPHYLRSVRSAAAYSAPPPTGGDSVKRQGVFYIIPSLPGGGEGDVDELRKSHREFIFMTAHETYPGHHLLDGVRTSLESQIRSRIESPLFYEGWACYSETLLLDSGYLRGTEHENGLFLQLLRRDAWRWARLLIDIGLNRFEMTIDEASALLEIVGRPKARAAIEAFRIAMTPGYQLTYALGKHEFLRLGDMCMGGLGAKGFHRNVLFGGEIPFRYVEDRLRAEMDKAQD</sequence>
<dbReference type="EMBL" id="JAFGIX010000027">
    <property type="protein sequence ID" value="MBN1572742.1"/>
    <property type="molecule type" value="Genomic_DNA"/>
</dbReference>
<comment type="caution">
    <text evidence="1">The sequence shown here is derived from an EMBL/GenBank/DDBJ whole genome shotgun (WGS) entry which is preliminary data.</text>
</comment>
<accession>A0A9D8KET2</accession>
<protein>
    <submittedName>
        <fullName evidence="1">DUF885 family protein</fullName>
    </submittedName>
</protein>
<dbReference type="PANTHER" id="PTHR33361:SF2">
    <property type="entry name" value="DUF885 DOMAIN-CONTAINING PROTEIN"/>
    <property type="match status" value="1"/>
</dbReference>